<dbReference type="AlphaFoldDB" id="A0A090DVS4"/>
<keyword evidence="1" id="KW-0732">Signal</keyword>
<proteinExistence type="predicted"/>
<feature type="signal peptide" evidence="1">
    <location>
        <begin position="1"/>
        <end position="20"/>
    </location>
</feature>
<feature type="chain" id="PRO_5001854368" evidence="1">
    <location>
        <begin position="21"/>
        <end position="161"/>
    </location>
</feature>
<dbReference type="EMBL" id="CCNB01000003">
    <property type="protein sequence ID" value="CDX21101.1"/>
    <property type="molecule type" value="Genomic_DNA"/>
</dbReference>
<name>A0A090DVS4_MESPL</name>
<reference evidence="2 3" key="1">
    <citation type="submission" date="2014-08" db="EMBL/GenBank/DDBJ databases">
        <authorList>
            <person name="Moulin Lionel"/>
        </authorList>
    </citation>
    <scope>NUCLEOTIDE SEQUENCE [LARGE SCALE GENOMIC DNA]</scope>
</reference>
<evidence type="ECO:0000313" key="3">
    <source>
        <dbReference type="Proteomes" id="UP000046373"/>
    </source>
</evidence>
<protein>
    <submittedName>
        <fullName evidence="2">Uncharacterized protein</fullName>
    </submittedName>
</protein>
<evidence type="ECO:0000256" key="1">
    <source>
        <dbReference type="SAM" id="SignalP"/>
    </source>
</evidence>
<organism evidence="2 3">
    <name type="scientific">Mesorhizobium plurifarium</name>
    <dbReference type="NCBI Taxonomy" id="69974"/>
    <lineage>
        <taxon>Bacteria</taxon>
        <taxon>Pseudomonadati</taxon>
        <taxon>Pseudomonadota</taxon>
        <taxon>Alphaproteobacteria</taxon>
        <taxon>Hyphomicrobiales</taxon>
        <taxon>Phyllobacteriaceae</taxon>
        <taxon>Mesorhizobium</taxon>
    </lineage>
</organism>
<accession>A0A090DVS4</accession>
<evidence type="ECO:0000313" key="2">
    <source>
        <dbReference type="EMBL" id="CDX21101.1"/>
    </source>
</evidence>
<dbReference type="GeneID" id="31887985"/>
<sequence>MKAIVLAPGFLMLSAPLAAAEKPFKWVKSLSGGSEIEIPDFFAEGDGRLLGGFAHNYGQTFEPEEYPDSQLRQYRTHTYGKSLFQYLKDMNVSGGDKVTYQVDKPSLAVISSTSADGKVVFYGMCQKHRIVTCFDIVYDTKDHATFGPIVEHIARSFRKNP</sequence>
<gene>
    <name evidence="2" type="ORF">MPLDJ20_110360</name>
</gene>
<dbReference type="Proteomes" id="UP000046373">
    <property type="component" value="Unassembled WGS sequence"/>
</dbReference>